<gene>
    <name evidence="1" type="ORF">GXX48_09600</name>
</gene>
<accession>A0A7V6PBD2</accession>
<dbReference type="Proteomes" id="UP000551563">
    <property type="component" value="Unassembled WGS sequence"/>
</dbReference>
<reference evidence="1 2" key="1">
    <citation type="journal article" date="2020" name="Biotechnol. Biofuels">
        <title>New insights from the biogas microbiome by comprehensive genome-resolved metagenomics of nearly 1600 species originating from multiple anaerobic digesters.</title>
        <authorList>
            <person name="Campanaro S."/>
            <person name="Treu L."/>
            <person name="Rodriguez-R L.M."/>
            <person name="Kovalovszki A."/>
            <person name="Ziels R.M."/>
            <person name="Maus I."/>
            <person name="Zhu X."/>
            <person name="Kougias P.G."/>
            <person name="Basile A."/>
            <person name="Luo G."/>
            <person name="Schluter A."/>
            <person name="Konstantinidis K.T."/>
            <person name="Angelidaki I."/>
        </authorList>
    </citation>
    <scope>NUCLEOTIDE SEQUENCE [LARGE SCALE GENOMIC DNA]</scope>
    <source>
        <strain evidence="1">AS04akNAM_66</strain>
    </source>
</reference>
<dbReference type="AlphaFoldDB" id="A0A7V6PBD2"/>
<protein>
    <submittedName>
        <fullName evidence="1">Uncharacterized protein</fullName>
    </submittedName>
</protein>
<comment type="caution">
    <text evidence="1">The sequence shown here is derived from an EMBL/GenBank/DDBJ whole genome shotgun (WGS) entry which is preliminary data.</text>
</comment>
<evidence type="ECO:0000313" key="1">
    <source>
        <dbReference type="EMBL" id="HHV67879.1"/>
    </source>
</evidence>
<sequence length="103" mass="11682">MIVYQSTQSQFLKDSEENAIEDIVAESFHKKVGRSVPEAEFRAWRHSLMQMMGVLADDDLPDNMGVGIEFGIPYSNKCKRSSHPSHKYAKQLVAKAVKINTRL</sequence>
<evidence type="ECO:0000313" key="2">
    <source>
        <dbReference type="Proteomes" id="UP000551563"/>
    </source>
</evidence>
<proteinExistence type="predicted"/>
<dbReference type="EMBL" id="DUMN01000285">
    <property type="protein sequence ID" value="HHV67879.1"/>
    <property type="molecule type" value="Genomic_DNA"/>
</dbReference>
<name>A0A7V6PBD2_9HYPH</name>
<organism evidence="1 2">
    <name type="scientific">Brucella intermedia</name>
    <dbReference type="NCBI Taxonomy" id="94625"/>
    <lineage>
        <taxon>Bacteria</taxon>
        <taxon>Pseudomonadati</taxon>
        <taxon>Pseudomonadota</taxon>
        <taxon>Alphaproteobacteria</taxon>
        <taxon>Hyphomicrobiales</taxon>
        <taxon>Brucellaceae</taxon>
        <taxon>Brucella/Ochrobactrum group</taxon>
        <taxon>Brucella</taxon>
    </lineage>
</organism>